<proteinExistence type="predicted"/>
<sequence>MNHALDAVDAVVMPTIMSTDRPTAVAEAIEYRRAFGSKLSHLMLPVTAVELRSVQDHVAAVAESSGYRITLQDYPRPTGVHVDVEVLCAALTSIDVVDAVKEEAPEHTERIRRLSDAGIPTIGGLGGARAEHDLAAGACGLAAGISVPQVLAAALDAWERGASAADAIAPALELIAFETSTSQSVGIRKEHWRRQGIIPNAVVRRAGAGWSTDLETRTSSLLAPWLTDS</sequence>
<dbReference type="InterPro" id="IPR013785">
    <property type="entry name" value="Aldolase_TIM"/>
</dbReference>
<organism evidence="1 2">
    <name type="scientific">Microbacterium oleivorans</name>
    <dbReference type="NCBI Taxonomy" id="273677"/>
    <lineage>
        <taxon>Bacteria</taxon>
        <taxon>Bacillati</taxon>
        <taxon>Actinomycetota</taxon>
        <taxon>Actinomycetes</taxon>
        <taxon>Micrococcales</taxon>
        <taxon>Microbacteriaceae</taxon>
        <taxon>Microbacterium</taxon>
    </lineage>
</organism>
<evidence type="ECO:0008006" key="3">
    <source>
        <dbReference type="Google" id="ProtNLM"/>
    </source>
</evidence>
<name>A0A7D5ITQ4_9MICO</name>
<dbReference type="Proteomes" id="UP000509638">
    <property type="component" value="Chromosome"/>
</dbReference>
<dbReference type="EMBL" id="CP058316">
    <property type="protein sequence ID" value="QLD12474.1"/>
    <property type="molecule type" value="Genomic_DNA"/>
</dbReference>
<dbReference type="RefSeq" id="WP_178013261.1">
    <property type="nucleotide sequence ID" value="NZ_CP058316.1"/>
</dbReference>
<accession>A0A7D5ITQ4</accession>
<gene>
    <name evidence="1" type="ORF">HW566_12270</name>
</gene>
<reference evidence="1 2" key="1">
    <citation type="submission" date="2020-06" db="EMBL/GenBank/DDBJ databases">
        <authorList>
            <person name="Jo H."/>
        </authorList>
    </citation>
    <scope>NUCLEOTIDE SEQUENCE [LARGE SCALE GENOMIC DNA]</scope>
    <source>
        <strain evidence="1 2">I46</strain>
    </source>
</reference>
<evidence type="ECO:0000313" key="1">
    <source>
        <dbReference type="EMBL" id="QLD12474.1"/>
    </source>
</evidence>
<dbReference type="AlphaFoldDB" id="A0A7D5ITQ4"/>
<protein>
    <recommendedName>
        <fullName evidence="3">Dihydrodipicolinate synthase/N-acetylneuraminate lyase</fullName>
    </recommendedName>
</protein>
<dbReference type="Gene3D" id="3.20.20.70">
    <property type="entry name" value="Aldolase class I"/>
    <property type="match status" value="1"/>
</dbReference>
<evidence type="ECO:0000313" key="2">
    <source>
        <dbReference type="Proteomes" id="UP000509638"/>
    </source>
</evidence>
<dbReference type="SUPFAM" id="SSF51569">
    <property type="entry name" value="Aldolase"/>
    <property type="match status" value="1"/>
</dbReference>